<gene>
    <name evidence="1" type="ORF">IAB59_06145</name>
</gene>
<dbReference type="EMBL" id="DVKQ01000079">
    <property type="protein sequence ID" value="HIT38036.1"/>
    <property type="molecule type" value="Genomic_DNA"/>
</dbReference>
<dbReference type="Proteomes" id="UP000886833">
    <property type="component" value="Unassembled WGS sequence"/>
</dbReference>
<evidence type="ECO:0000313" key="2">
    <source>
        <dbReference type="Proteomes" id="UP000886833"/>
    </source>
</evidence>
<protein>
    <submittedName>
        <fullName evidence="1">DUF2441 domain-containing protein</fullName>
    </submittedName>
</protein>
<accession>A0A9D1KCD1</accession>
<dbReference type="Gene3D" id="1.10.3800.10">
    <property type="entry name" value="ADP-ribosylation domain"/>
    <property type="match status" value="1"/>
</dbReference>
<reference evidence="1" key="2">
    <citation type="journal article" date="2021" name="PeerJ">
        <title>Extensive microbial diversity within the chicken gut microbiome revealed by metagenomics and culture.</title>
        <authorList>
            <person name="Gilroy R."/>
            <person name="Ravi A."/>
            <person name="Getino M."/>
            <person name="Pursley I."/>
            <person name="Horton D.L."/>
            <person name="Alikhan N.F."/>
            <person name="Baker D."/>
            <person name="Gharbi K."/>
            <person name="Hall N."/>
            <person name="Watson M."/>
            <person name="Adriaenssens E.M."/>
            <person name="Foster-Nyarko E."/>
            <person name="Jarju S."/>
            <person name="Secka A."/>
            <person name="Antonio M."/>
            <person name="Oren A."/>
            <person name="Chaudhuri R.R."/>
            <person name="La Ragione R."/>
            <person name="Hildebrand F."/>
            <person name="Pallen M.J."/>
        </authorList>
    </citation>
    <scope>NUCLEOTIDE SEQUENCE</scope>
    <source>
        <strain evidence="1">CHK195-26880</strain>
    </source>
</reference>
<comment type="caution">
    <text evidence="1">The sequence shown here is derived from an EMBL/GenBank/DDBJ whole genome shotgun (WGS) entry which is preliminary data.</text>
</comment>
<name>A0A9D1KCD1_9FIRM</name>
<reference evidence="1" key="1">
    <citation type="submission" date="2020-10" db="EMBL/GenBank/DDBJ databases">
        <authorList>
            <person name="Gilroy R."/>
        </authorList>
    </citation>
    <scope>NUCLEOTIDE SEQUENCE</scope>
    <source>
        <strain evidence="1">CHK195-26880</strain>
    </source>
</reference>
<dbReference type="AlphaFoldDB" id="A0A9D1KCD1"/>
<organism evidence="1 2">
    <name type="scientific">Candidatus Onthousia faecipullorum</name>
    <dbReference type="NCBI Taxonomy" id="2840887"/>
    <lineage>
        <taxon>Bacteria</taxon>
        <taxon>Bacillati</taxon>
        <taxon>Bacillota</taxon>
        <taxon>Bacilli</taxon>
        <taxon>Candidatus Onthousia</taxon>
    </lineage>
</organism>
<sequence>MEVKDKIMYHYHKLGLYDDIWQVGNEIIIDDNFNSYYGRIIDKFTTGVKCTNGIFSLDSIIDEYVEEIGLENVDMKTIINLLKDSSLIIKNINIYNRELMLEKYREDNNPKLPSRLHSIWLADKKSLNFWEGQLNGSGKLKLYRVSITGNLFKSSDSFIPDDELTTKEMYEVSSIYWNPVFRKDDLEKAEYLFQGKVKVLEKIK</sequence>
<proteinExistence type="predicted"/>
<evidence type="ECO:0000313" key="1">
    <source>
        <dbReference type="EMBL" id="HIT38036.1"/>
    </source>
</evidence>
<dbReference type="Gene3D" id="3.20.170.10">
    <property type="entry name" value="ADP-ribosylation domain"/>
    <property type="match status" value="1"/>
</dbReference>
<dbReference type="SUPFAM" id="SSF56399">
    <property type="entry name" value="ADP-ribosylation"/>
    <property type="match status" value="1"/>
</dbReference>